<keyword evidence="2" id="KW-1185">Reference proteome</keyword>
<evidence type="ECO:0008006" key="3">
    <source>
        <dbReference type="Google" id="ProtNLM"/>
    </source>
</evidence>
<protein>
    <recommendedName>
        <fullName evidence="3">Zinc-finger</fullName>
    </recommendedName>
</protein>
<gene>
    <name evidence="1" type="ORF">Pfl04_49220</name>
</gene>
<accession>A0A8J3PQ24</accession>
<organism evidence="1 2">
    <name type="scientific">Planosporangium flavigriseum</name>
    <dbReference type="NCBI Taxonomy" id="373681"/>
    <lineage>
        <taxon>Bacteria</taxon>
        <taxon>Bacillati</taxon>
        <taxon>Actinomycetota</taxon>
        <taxon>Actinomycetes</taxon>
        <taxon>Micromonosporales</taxon>
        <taxon>Micromonosporaceae</taxon>
        <taxon>Planosporangium</taxon>
    </lineage>
</organism>
<evidence type="ECO:0000313" key="2">
    <source>
        <dbReference type="Proteomes" id="UP000653674"/>
    </source>
</evidence>
<dbReference type="Proteomes" id="UP000653674">
    <property type="component" value="Unassembled WGS sequence"/>
</dbReference>
<dbReference type="EMBL" id="BONU01000059">
    <property type="protein sequence ID" value="GIG76518.1"/>
    <property type="molecule type" value="Genomic_DNA"/>
</dbReference>
<comment type="caution">
    <text evidence="1">The sequence shown here is derived from an EMBL/GenBank/DDBJ whole genome shotgun (WGS) entry which is preliminary data.</text>
</comment>
<evidence type="ECO:0000313" key="1">
    <source>
        <dbReference type="EMBL" id="GIG76518.1"/>
    </source>
</evidence>
<sequence length="94" mass="10960">MITATERLGWPERRWADWLWLRPLWPGEYQRRLVYEDQPGTPTATCHLQFADDRPALCGYQWEGLVAIPGNPPFDSLDDWLRCDECAEAATRNP</sequence>
<proteinExistence type="predicted"/>
<name>A0A8J3PQ24_9ACTN</name>
<reference evidence="1" key="1">
    <citation type="submission" date="2021-01" db="EMBL/GenBank/DDBJ databases">
        <title>Whole genome shotgun sequence of Planosporangium flavigriseum NBRC 105377.</title>
        <authorList>
            <person name="Komaki H."/>
            <person name="Tamura T."/>
        </authorList>
    </citation>
    <scope>NUCLEOTIDE SEQUENCE</scope>
    <source>
        <strain evidence="1">NBRC 105377</strain>
    </source>
</reference>
<dbReference type="AlphaFoldDB" id="A0A8J3PQ24"/>